<evidence type="ECO:0000256" key="8">
    <source>
        <dbReference type="ARBA" id="ARBA00023154"/>
    </source>
</evidence>
<name>A0A7Y6DY00_9CELL</name>
<dbReference type="HAMAP" id="MF_00418">
    <property type="entry name" value="DapA"/>
    <property type="match status" value="1"/>
</dbReference>
<comment type="function">
    <text evidence="1 12">Catalyzes the condensation of (S)-aspartate-beta-semialdehyde [(S)-ASA] and pyruvate to 4-hydroxy-tetrahydrodipicolinate (HTPA).</text>
</comment>
<feature type="active site" description="Proton donor/acceptor" evidence="12 14">
    <location>
        <position position="142"/>
    </location>
</feature>
<evidence type="ECO:0000256" key="9">
    <source>
        <dbReference type="ARBA" id="ARBA00023239"/>
    </source>
</evidence>
<comment type="subunit">
    <text evidence="12">Homotetramer; dimer of dimers.</text>
</comment>
<dbReference type="InterPro" id="IPR002220">
    <property type="entry name" value="DapA-like"/>
</dbReference>
<evidence type="ECO:0000256" key="15">
    <source>
        <dbReference type="PIRSR" id="PIRSR001365-2"/>
    </source>
</evidence>
<evidence type="ECO:0000256" key="7">
    <source>
        <dbReference type="ARBA" id="ARBA00022915"/>
    </source>
</evidence>
<keyword evidence="7 12" id="KW-0220">Diaminopimelate biosynthesis</keyword>
<comment type="subcellular location">
    <subcellularLocation>
        <location evidence="12">Cytoplasm</location>
    </subcellularLocation>
</comment>
<dbReference type="GO" id="GO:0005829">
    <property type="term" value="C:cytosol"/>
    <property type="evidence" value="ECO:0007669"/>
    <property type="project" value="TreeGrafter"/>
</dbReference>
<feature type="active site" description="Schiff-base intermediate with substrate" evidence="12 14">
    <location>
        <position position="170"/>
    </location>
</feature>
<dbReference type="GO" id="GO:0009089">
    <property type="term" value="P:lysine biosynthetic process via diaminopimelate"/>
    <property type="evidence" value="ECO:0007669"/>
    <property type="project" value="UniProtKB-UniRule"/>
</dbReference>
<keyword evidence="17" id="KW-1185">Reference proteome</keyword>
<evidence type="ECO:0000256" key="10">
    <source>
        <dbReference type="ARBA" id="ARBA00023270"/>
    </source>
</evidence>
<dbReference type="EMBL" id="JABMCI010000062">
    <property type="protein sequence ID" value="NUU17484.1"/>
    <property type="molecule type" value="Genomic_DNA"/>
</dbReference>
<dbReference type="PANTHER" id="PTHR12128:SF66">
    <property type="entry name" value="4-HYDROXY-2-OXOGLUTARATE ALDOLASE, MITOCHONDRIAL"/>
    <property type="match status" value="1"/>
</dbReference>
<dbReference type="InterPro" id="IPR020625">
    <property type="entry name" value="Schiff_base-form_aldolases_AS"/>
</dbReference>
<keyword evidence="5 12" id="KW-0963">Cytoplasm</keyword>
<dbReference type="EC" id="4.3.3.7" evidence="4 12"/>
<dbReference type="SMART" id="SM01130">
    <property type="entry name" value="DHDPS"/>
    <property type="match status" value="1"/>
</dbReference>
<dbReference type="Gene3D" id="3.20.20.70">
    <property type="entry name" value="Aldolase class I"/>
    <property type="match status" value="1"/>
</dbReference>
<organism evidence="16 17">
    <name type="scientific">Cellulomonas humilata</name>
    <dbReference type="NCBI Taxonomy" id="144055"/>
    <lineage>
        <taxon>Bacteria</taxon>
        <taxon>Bacillati</taxon>
        <taxon>Actinomycetota</taxon>
        <taxon>Actinomycetes</taxon>
        <taxon>Micrococcales</taxon>
        <taxon>Cellulomonadaceae</taxon>
        <taxon>Cellulomonas</taxon>
    </lineage>
</organism>
<evidence type="ECO:0000256" key="14">
    <source>
        <dbReference type="PIRSR" id="PIRSR001365-1"/>
    </source>
</evidence>
<comment type="similarity">
    <text evidence="3 12 13">Belongs to the DapA family.</text>
</comment>
<gene>
    <name evidence="12 16" type="primary">dapA</name>
    <name evidence="16" type="ORF">HP550_09495</name>
</gene>
<protein>
    <recommendedName>
        <fullName evidence="4 12">4-hydroxy-tetrahydrodipicolinate synthase</fullName>
        <shortName evidence="12">HTPA synthase</shortName>
        <ecNumber evidence="4 12">4.3.3.7</ecNumber>
    </recommendedName>
</protein>
<dbReference type="SUPFAM" id="SSF51569">
    <property type="entry name" value="Aldolase"/>
    <property type="match status" value="1"/>
</dbReference>
<comment type="pathway">
    <text evidence="2 12">Amino-acid biosynthesis; L-lysine biosynthesis via DAP pathway; (S)-tetrahydrodipicolinate from L-aspartate: step 3/4.</text>
</comment>
<evidence type="ECO:0000256" key="11">
    <source>
        <dbReference type="ARBA" id="ARBA00047836"/>
    </source>
</evidence>
<dbReference type="CDD" id="cd00950">
    <property type="entry name" value="DHDPS"/>
    <property type="match status" value="1"/>
</dbReference>
<dbReference type="Proteomes" id="UP000565724">
    <property type="component" value="Unassembled WGS sequence"/>
</dbReference>
<dbReference type="PROSITE" id="PS00666">
    <property type="entry name" value="DHDPS_2"/>
    <property type="match status" value="1"/>
</dbReference>
<dbReference type="UniPathway" id="UPA00034">
    <property type="reaction ID" value="UER00017"/>
</dbReference>
<sequence length="305" mass="30987">MPRTSTPTRPFGSVLTAMVTPMTADGAVDLAGAVQLATRLVDQGNDGLVLNGTTGEASTTHAPEKAELVQAVVGAVGERAWIIAGAGSNDTAHAVRMAEQAAEAGAHGLLVVSPYYSRPSQVGVRKHVESIADATALPVMLYDVPGRTGVRFAPETIAALADHDRVVAMKDAGGDSYAAAKAIAATGLGWYSGDDSALLTLLAHGAAGIVSVSGHVAARQLADIVAAFDAGDHAEALRIFRSIIPAIDALNGAGFQAVAAKAALQVLGVLPERSVRLPLVPASDDELAQIRDGLRAAGLLDSLVG</sequence>
<evidence type="ECO:0000256" key="3">
    <source>
        <dbReference type="ARBA" id="ARBA00007592"/>
    </source>
</evidence>
<keyword evidence="9 12" id="KW-0456">Lyase</keyword>
<evidence type="ECO:0000256" key="13">
    <source>
        <dbReference type="PIRNR" id="PIRNR001365"/>
    </source>
</evidence>
<comment type="caution">
    <text evidence="16">The sequence shown here is derived from an EMBL/GenBank/DDBJ whole genome shotgun (WGS) entry which is preliminary data.</text>
</comment>
<feature type="site" description="Part of a proton relay during catalysis" evidence="12">
    <location>
        <position position="116"/>
    </location>
</feature>
<dbReference type="PRINTS" id="PR00146">
    <property type="entry name" value="DHPICSNTHASE"/>
</dbReference>
<keyword evidence="10 12" id="KW-0704">Schiff base</keyword>
<keyword evidence="8 12" id="KW-0457">Lysine biosynthesis</keyword>
<dbReference type="PIRSF" id="PIRSF001365">
    <property type="entry name" value="DHDPS"/>
    <property type="match status" value="1"/>
</dbReference>
<evidence type="ECO:0000256" key="12">
    <source>
        <dbReference type="HAMAP-Rule" id="MF_00418"/>
    </source>
</evidence>
<evidence type="ECO:0000256" key="6">
    <source>
        <dbReference type="ARBA" id="ARBA00022605"/>
    </source>
</evidence>
<feature type="binding site" evidence="12 15">
    <location>
        <position position="210"/>
    </location>
    <ligand>
        <name>pyruvate</name>
        <dbReference type="ChEBI" id="CHEBI:15361"/>
    </ligand>
</feature>
<accession>A0A7Y6DY00</accession>
<evidence type="ECO:0000256" key="5">
    <source>
        <dbReference type="ARBA" id="ARBA00022490"/>
    </source>
</evidence>
<keyword evidence="6 12" id="KW-0028">Amino-acid biosynthesis</keyword>
<evidence type="ECO:0000256" key="4">
    <source>
        <dbReference type="ARBA" id="ARBA00012086"/>
    </source>
</evidence>
<dbReference type="GO" id="GO:0019877">
    <property type="term" value="P:diaminopimelate biosynthetic process"/>
    <property type="evidence" value="ECO:0007669"/>
    <property type="project" value="UniProtKB-UniRule"/>
</dbReference>
<proteinExistence type="inferred from homology"/>
<feature type="site" description="Part of a proton relay during catalysis" evidence="12">
    <location>
        <position position="53"/>
    </location>
</feature>
<dbReference type="AlphaFoldDB" id="A0A7Y6DY00"/>
<evidence type="ECO:0000313" key="16">
    <source>
        <dbReference type="EMBL" id="NUU17484.1"/>
    </source>
</evidence>
<comment type="catalytic activity">
    <reaction evidence="11 12">
        <text>L-aspartate 4-semialdehyde + pyruvate = (2S,4S)-4-hydroxy-2,3,4,5-tetrahydrodipicolinate + H2O + H(+)</text>
        <dbReference type="Rhea" id="RHEA:34171"/>
        <dbReference type="ChEBI" id="CHEBI:15361"/>
        <dbReference type="ChEBI" id="CHEBI:15377"/>
        <dbReference type="ChEBI" id="CHEBI:15378"/>
        <dbReference type="ChEBI" id="CHEBI:67139"/>
        <dbReference type="ChEBI" id="CHEBI:537519"/>
        <dbReference type="EC" id="4.3.3.7"/>
    </reaction>
</comment>
<comment type="caution">
    <text evidence="12">Was originally thought to be a dihydrodipicolinate synthase (DHDPS), catalyzing the condensation of (S)-aspartate-beta-semialdehyde [(S)-ASA] and pyruvate to dihydrodipicolinate (DHDP). However, it was shown in E.coli that the product of the enzymatic reaction is not dihydrodipicolinate but in fact (4S)-4-hydroxy-2,3,4,5-tetrahydro-(2S)-dipicolinic acid (HTPA), and that the consecutive dehydration reaction leading to DHDP is not spontaneous but catalyzed by DapB.</text>
</comment>
<dbReference type="GO" id="GO:0008840">
    <property type="term" value="F:4-hydroxy-tetrahydrodipicolinate synthase activity"/>
    <property type="evidence" value="ECO:0007669"/>
    <property type="project" value="UniProtKB-UniRule"/>
</dbReference>
<dbReference type="NCBIfam" id="TIGR00674">
    <property type="entry name" value="dapA"/>
    <property type="match status" value="1"/>
</dbReference>
<evidence type="ECO:0000256" key="1">
    <source>
        <dbReference type="ARBA" id="ARBA00003294"/>
    </source>
</evidence>
<dbReference type="InterPro" id="IPR020624">
    <property type="entry name" value="Schiff_base-form_aldolases_CS"/>
</dbReference>
<dbReference type="Pfam" id="PF00701">
    <property type="entry name" value="DHDPS"/>
    <property type="match status" value="1"/>
</dbReference>
<evidence type="ECO:0000256" key="2">
    <source>
        <dbReference type="ARBA" id="ARBA00005120"/>
    </source>
</evidence>
<reference evidence="16 17" key="1">
    <citation type="submission" date="2020-05" db="EMBL/GenBank/DDBJ databases">
        <title>Genome Sequencing of Type Strains.</title>
        <authorList>
            <person name="Lemaire J.F."/>
            <person name="Inderbitzin P."/>
            <person name="Gregorio O.A."/>
            <person name="Collins S.B."/>
            <person name="Wespe N."/>
            <person name="Knight-Connoni V."/>
        </authorList>
    </citation>
    <scope>NUCLEOTIDE SEQUENCE [LARGE SCALE GENOMIC DNA]</scope>
    <source>
        <strain evidence="16 17">ATCC 25174</strain>
    </source>
</reference>
<dbReference type="InterPro" id="IPR013785">
    <property type="entry name" value="Aldolase_TIM"/>
</dbReference>
<dbReference type="PANTHER" id="PTHR12128">
    <property type="entry name" value="DIHYDRODIPICOLINATE SYNTHASE"/>
    <property type="match status" value="1"/>
</dbReference>
<evidence type="ECO:0000313" key="17">
    <source>
        <dbReference type="Proteomes" id="UP000565724"/>
    </source>
</evidence>
<dbReference type="PROSITE" id="PS00665">
    <property type="entry name" value="DHDPS_1"/>
    <property type="match status" value="1"/>
</dbReference>
<feature type="binding site" evidence="12 15">
    <location>
        <position position="54"/>
    </location>
    <ligand>
        <name>pyruvate</name>
        <dbReference type="ChEBI" id="CHEBI:15361"/>
    </ligand>
</feature>
<dbReference type="RefSeq" id="WP_175347444.1">
    <property type="nucleotide sequence ID" value="NZ_JABMCI010000062.1"/>
</dbReference>
<dbReference type="InterPro" id="IPR005263">
    <property type="entry name" value="DapA"/>
</dbReference>